<dbReference type="Proteomes" id="UP001500610">
    <property type="component" value="Unassembled WGS sequence"/>
</dbReference>
<evidence type="ECO:0000256" key="3">
    <source>
        <dbReference type="ARBA" id="ARBA00022777"/>
    </source>
</evidence>
<dbReference type="EMBL" id="BAABIV010000013">
    <property type="protein sequence ID" value="GAA4990223.1"/>
    <property type="molecule type" value="Genomic_DNA"/>
</dbReference>
<evidence type="ECO:0000256" key="4">
    <source>
        <dbReference type="SAM" id="MobiDB-lite"/>
    </source>
</evidence>
<dbReference type="InterPro" id="IPR029056">
    <property type="entry name" value="Ribokinase-like"/>
</dbReference>
<accession>A0ABP9I6T9</accession>
<feature type="region of interest" description="Disordered" evidence="4">
    <location>
        <begin position="1"/>
        <end position="50"/>
    </location>
</feature>
<dbReference type="PANTHER" id="PTHR43320:SF2">
    <property type="entry name" value="2-DEHYDRO-3-DEOXYGLUCONOKINASE_2-DEHYDRO-3-DEOXYGALACTONOKINASE"/>
    <property type="match status" value="1"/>
</dbReference>
<reference evidence="7" key="1">
    <citation type="journal article" date="2019" name="Int. J. Syst. Evol. Microbiol.">
        <title>The Global Catalogue of Microorganisms (GCM) 10K type strain sequencing project: providing services to taxonomists for standard genome sequencing and annotation.</title>
        <authorList>
            <consortium name="The Broad Institute Genomics Platform"/>
            <consortium name="The Broad Institute Genome Sequencing Center for Infectious Disease"/>
            <person name="Wu L."/>
            <person name="Ma J."/>
        </authorList>
    </citation>
    <scope>NUCLEOTIDE SEQUENCE [LARGE SCALE GENOMIC DNA]</scope>
    <source>
        <strain evidence="7">JCM 17657</strain>
    </source>
</reference>
<dbReference type="InterPro" id="IPR052700">
    <property type="entry name" value="Carb_kinase_PfkB-like"/>
</dbReference>
<evidence type="ECO:0000313" key="7">
    <source>
        <dbReference type="Proteomes" id="UP001500610"/>
    </source>
</evidence>
<dbReference type="PANTHER" id="PTHR43320">
    <property type="entry name" value="SUGAR KINASE"/>
    <property type="match status" value="1"/>
</dbReference>
<dbReference type="Gene3D" id="3.40.1190.20">
    <property type="match status" value="1"/>
</dbReference>
<keyword evidence="7" id="KW-1185">Reference proteome</keyword>
<organism evidence="6 7">
    <name type="scientific">Streptomyces hyderabadensis</name>
    <dbReference type="NCBI Taxonomy" id="598549"/>
    <lineage>
        <taxon>Bacteria</taxon>
        <taxon>Bacillati</taxon>
        <taxon>Actinomycetota</taxon>
        <taxon>Actinomycetes</taxon>
        <taxon>Kitasatosporales</taxon>
        <taxon>Streptomycetaceae</taxon>
        <taxon>Streptomyces</taxon>
    </lineage>
</organism>
<feature type="compositionally biased region" description="Basic and acidic residues" evidence="4">
    <location>
        <begin position="1"/>
        <end position="13"/>
    </location>
</feature>
<comment type="caution">
    <text evidence="6">The sequence shown here is derived from an EMBL/GenBank/DDBJ whole genome shotgun (WGS) entry which is preliminary data.</text>
</comment>
<dbReference type="Pfam" id="PF00294">
    <property type="entry name" value="PfkB"/>
    <property type="match status" value="1"/>
</dbReference>
<dbReference type="GO" id="GO:0016301">
    <property type="term" value="F:kinase activity"/>
    <property type="evidence" value="ECO:0007669"/>
    <property type="project" value="UniProtKB-KW"/>
</dbReference>
<keyword evidence="3 6" id="KW-0418">Kinase</keyword>
<feature type="domain" description="Carbohydrate kinase PfkB" evidence="5">
    <location>
        <begin position="53"/>
        <end position="346"/>
    </location>
</feature>
<evidence type="ECO:0000313" key="6">
    <source>
        <dbReference type="EMBL" id="GAA4990223.1"/>
    </source>
</evidence>
<gene>
    <name evidence="6" type="ORF">GCM10023257_33170</name>
</gene>
<evidence type="ECO:0000256" key="1">
    <source>
        <dbReference type="ARBA" id="ARBA00010688"/>
    </source>
</evidence>
<evidence type="ECO:0000256" key="2">
    <source>
        <dbReference type="ARBA" id="ARBA00022679"/>
    </source>
</evidence>
<comment type="similarity">
    <text evidence="1">Belongs to the carbohydrate kinase PfkB family.</text>
</comment>
<dbReference type="CDD" id="cd01166">
    <property type="entry name" value="KdgK"/>
    <property type="match status" value="1"/>
</dbReference>
<dbReference type="SUPFAM" id="SSF53613">
    <property type="entry name" value="Ribokinase-like"/>
    <property type="match status" value="1"/>
</dbReference>
<sequence length="368" mass="38115">MTDARPAPERDADTSVPRTSVPRTSVPRTSVGRREKTAADPATSPWRPPRGPVVCLGETMAALAPAPSHALDDAELLCLSVAGAESNVAMYLADHGLPVSWLSAVGDDALGRRVRSTVAGAGVDVSGVRTDPARPTGLLLKDPGATGTRVHYYRAGSAASALGPGLLDDERIRGAALLHLTGVTPALSPSCRALVERALHTPPERRGHAVSFDVNHRPALWPPDTAATVLRELADRADIAFVGLDEAQDLWGADLDATDVRRLLSRPRVLVVKDGGRGATAFTEHGACTVPALATEVVEPVGAGDAFAAGFLAGLCGGTDLTRALRLGHLTAASALKVVGDHGPLPDEGTVAAMLALAEQDWCQAPMS</sequence>
<evidence type="ECO:0000259" key="5">
    <source>
        <dbReference type="Pfam" id="PF00294"/>
    </source>
</evidence>
<dbReference type="InterPro" id="IPR011611">
    <property type="entry name" value="PfkB_dom"/>
</dbReference>
<keyword evidence="2" id="KW-0808">Transferase</keyword>
<feature type="compositionally biased region" description="Polar residues" evidence="4">
    <location>
        <begin position="16"/>
        <end position="28"/>
    </location>
</feature>
<dbReference type="RefSeq" id="WP_226027836.1">
    <property type="nucleotide sequence ID" value="NZ_BAABIV010000013.1"/>
</dbReference>
<proteinExistence type="inferred from homology"/>
<name>A0ABP9I6T9_9ACTN</name>
<protein>
    <submittedName>
        <fullName evidence="6">Sugar kinase</fullName>
    </submittedName>
</protein>